<comment type="similarity">
    <text evidence="1">Belongs to the bacterial AtpI family.</text>
</comment>
<keyword evidence="1" id="KW-0406">Ion transport</keyword>
<comment type="function">
    <text evidence="1">A possible function for this protein is to guide the assembly of the membrane sector of the ATPase enzyme complex.</text>
</comment>
<name>A0A212AGC6_9RHOB</name>
<dbReference type="GO" id="GO:0045259">
    <property type="term" value="C:proton-transporting ATP synthase complex"/>
    <property type="evidence" value="ECO:0007669"/>
    <property type="project" value="UniProtKB-UniRule"/>
</dbReference>
<dbReference type="PIRSF" id="PIRSF032126">
    <property type="entry name" value="F0F1_ATP_synthase_subunit_I"/>
    <property type="match status" value="1"/>
</dbReference>
<dbReference type="AlphaFoldDB" id="A0A212AGC6"/>
<dbReference type="OrthoDB" id="15401at2"/>
<dbReference type="InterPro" id="IPR016989">
    <property type="entry name" value="Atp1_alphaprobac"/>
</dbReference>
<keyword evidence="1" id="KW-0375">Hydrogen ion transport</keyword>
<keyword evidence="4" id="KW-1185">Reference proteome</keyword>
<proteinExistence type="inferred from homology"/>
<accession>A0A212AGC6</accession>
<keyword evidence="1" id="KW-0813">Transport</keyword>
<comment type="caution">
    <text evidence="3">The sequence shown here is derived from an EMBL/GenBank/DDBJ whole genome shotgun (WGS) entry which is preliminary data.</text>
</comment>
<feature type="transmembrane region" description="Helical" evidence="2">
    <location>
        <begin position="40"/>
        <end position="58"/>
    </location>
</feature>
<organism evidence="3 4">
    <name type="scientific">Haematobacter genomosp. 1</name>
    <dbReference type="NCBI Taxonomy" id="366618"/>
    <lineage>
        <taxon>Bacteria</taxon>
        <taxon>Pseudomonadati</taxon>
        <taxon>Pseudomonadota</taxon>
        <taxon>Alphaproteobacteria</taxon>
        <taxon>Rhodobacterales</taxon>
        <taxon>Paracoccaceae</taxon>
        <taxon>Haematobacter</taxon>
    </lineage>
</organism>
<evidence type="ECO:0000256" key="2">
    <source>
        <dbReference type="SAM" id="Phobius"/>
    </source>
</evidence>
<sequence>MTEEPDQERLRQLEERLSRMKRDKAPVARKEQGGFTQGEVAWRMVIEMVSGLLIGFGIGYGLDYLFGTLPILLVIFTLLGLVAGVKTMLGTAAELNAKTGQAPASRDDEGN</sequence>
<protein>
    <recommendedName>
        <fullName evidence="1">ATP synthase protein I</fullName>
    </recommendedName>
</protein>
<evidence type="ECO:0000313" key="4">
    <source>
        <dbReference type="Proteomes" id="UP000196878"/>
    </source>
</evidence>
<dbReference type="EMBL" id="NIPW01000004">
    <property type="protein sequence ID" value="OWJ80524.1"/>
    <property type="molecule type" value="Genomic_DNA"/>
</dbReference>
<keyword evidence="2" id="KW-0812">Transmembrane</keyword>
<evidence type="ECO:0000313" key="3">
    <source>
        <dbReference type="EMBL" id="OWJ80524.1"/>
    </source>
</evidence>
<evidence type="ECO:0000256" key="1">
    <source>
        <dbReference type="PIRNR" id="PIRNR032126"/>
    </source>
</evidence>
<reference evidence="3 4" key="1">
    <citation type="submission" date="2016-12" db="EMBL/GenBank/DDBJ databases">
        <title>Comparison of Traditional DNA-DNA Hybridization with In Silico Genomic Analysis.</title>
        <authorList>
            <person name="Nicholson A.C."/>
            <person name="Humrighouse B.W."/>
            <person name="Graziano J."/>
            <person name="Lasker B."/>
            <person name="Whitney A.M."/>
            <person name="Mcquiston J.R."/>
        </authorList>
    </citation>
    <scope>NUCLEOTIDE SEQUENCE [LARGE SCALE GENOMIC DNA]</scope>
    <source>
        <strain evidence="3 4">H2240</strain>
    </source>
</reference>
<dbReference type="Proteomes" id="UP000196878">
    <property type="component" value="Unassembled WGS sequence"/>
</dbReference>
<dbReference type="RefSeq" id="WP_035740992.1">
    <property type="nucleotide sequence ID" value="NZ_NIPW01000004.1"/>
</dbReference>
<gene>
    <name evidence="3" type="ORF">CDV49_01680</name>
</gene>
<dbReference type="InterPro" id="IPR032820">
    <property type="entry name" value="ATPase_put"/>
</dbReference>
<keyword evidence="1 2" id="KW-0472">Membrane</keyword>
<feature type="transmembrane region" description="Helical" evidence="2">
    <location>
        <begin position="64"/>
        <end position="85"/>
    </location>
</feature>
<dbReference type="Pfam" id="PF09527">
    <property type="entry name" value="ATPase_gene1"/>
    <property type="match status" value="1"/>
</dbReference>
<keyword evidence="2" id="KW-1133">Transmembrane helix</keyword>
<dbReference type="GO" id="GO:1902600">
    <property type="term" value="P:proton transmembrane transport"/>
    <property type="evidence" value="ECO:0007669"/>
    <property type="project" value="UniProtKB-KW"/>
</dbReference>